<evidence type="ECO:0000313" key="2">
    <source>
        <dbReference type="Proteomes" id="UP000070467"/>
    </source>
</evidence>
<dbReference type="Proteomes" id="UP000070467">
    <property type="component" value="Unassembled WGS sequence"/>
</dbReference>
<dbReference type="EMBL" id="LSDB01000019">
    <property type="protein sequence ID" value="KXB58221.1"/>
    <property type="molecule type" value="Genomic_DNA"/>
</dbReference>
<comment type="caution">
    <text evidence="1">The sequence shown here is derived from an EMBL/GenBank/DDBJ whole genome shotgun (WGS) entry which is preliminary data.</text>
</comment>
<evidence type="ECO:0000313" key="1">
    <source>
        <dbReference type="EMBL" id="KXB58221.1"/>
    </source>
</evidence>
<reference evidence="1 2" key="1">
    <citation type="submission" date="2016-01" db="EMBL/GenBank/DDBJ databases">
        <authorList>
            <person name="Mitreva M."/>
            <person name="Pepin K.H."/>
            <person name="Mihindukulasuriya K.A."/>
            <person name="Fulton R."/>
            <person name="Fronick C."/>
            <person name="O'Laughlin M."/>
            <person name="Miner T."/>
            <person name="Herter B."/>
            <person name="Rosa B.A."/>
            <person name="Cordes M."/>
            <person name="Tomlinson C."/>
            <person name="Wollam A."/>
            <person name="Palsikar V.B."/>
            <person name="Mardis E.R."/>
            <person name="Wilson R.K."/>
        </authorList>
    </citation>
    <scope>NUCLEOTIDE SEQUENCE [LARGE SCALE GENOMIC DNA]</scope>
    <source>
        <strain evidence="1 2">KA00071</strain>
    </source>
</reference>
<dbReference type="RefSeq" id="WP_066129781.1">
    <property type="nucleotide sequence ID" value="NZ_KQ959872.1"/>
</dbReference>
<accession>A0ABR5TM32</accession>
<gene>
    <name evidence="1" type="ORF">HMPREF1871_00557</name>
</gene>
<name>A0ABR5TM32_9BACL</name>
<sequence length="162" mass="19380">MINDTIADIRYMHEHRLLPNYFFARKKQFIDVIIKNNTAIFNIIDKLFSEKNIKNIYKKEDYKVEIGKVTDFVTLIKVSFPTPEVEPLCYCSYIFYDNNYEKIAYFTIEKGDKASNYLPYVASWNNQGKHENYGNCSFDKNEDLLKCVDIYMEKEFNLKRKK</sequence>
<proteinExistence type="predicted"/>
<protein>
    <submittedName>
        <fullName evidence="1">Uncharacterized protein</fullName>
    </submittedName>
</protein>
<organism evidence="1 2">
    <name type="scientific">Gemelliphila asaccharolytica</name>
    <dbReference type="NCBI Taxonomy" id="502393"/>
    <lineage>
        <taxon>Bacteria</taxon>
        <taxon>Bacillati</taxon>
        <taxon>Bacillota</taxon>
        <taxon>Bacilli</taxon>
        <taxon>Bacillales</taxon>
        <taxon>Gemellaceae</taxon>
        <taxon>Gemelliphila</taxon>
    </lineage>
</organism>
<keyword evidence="2" id="KW-1185">Reference proteome</keyword>